<evidence type="ECO:0000259" key="4">
    <source>
        <dbReference type="PROSITE" id="PS50222"/>
    </source>
</evidence>
<evidence type="ECO:0000256" key="3">
    <source>
        <dbReference type="SAM" id="Phobius"/>
    </source>
</evidence>
<reference evidence="5 6" key="1">
    <citation type="journal article" date="2009" name="Science">
        <title>Green evolution and dynamic adaptations revealed by genomes of the marine picoeukaryotes Micromonas.</title>
        <authorList>
            <person name="Worden A.Z."/>
            <person name="Lee J.H."/>
            <person name="Mock T."/>
            <person name="Rouze P."/>
            <person name="Simmons M.P."/>
            <person name="Aerts A.L."/>
            <person name="Allen A.E."/>
            <person name="Cuvelier M.L."/>
            <person name="Derelle E."/>
            <person name="Everett M.V."/>
            <person name="Foulon E."/>
            <person name="Grimwood J."/>
            <person name="Gundlach H."/>
            <person name="Henrissat B."/>
            <person name="Napoli C."/>
            <person name="McDonald S.M."/>
            <person name="Parker M.S."/>
            <person name="Rombauts S."/>
            <person name="Salamov A."/>
            <person name="Von Dassow P."/>
            <person name="Badger J.H."/>
            <person name="Coutinho P.M."/>
            <person name="Demir E."/>
            <person name="Dubchak I."/>
            <person name="Gentemann C."/>
            <person name="Eikrem W."/>
            <person name="Gready J.E."/>
            <person name="John U."/>
            <person name="Lanier W."/>
            <person name="Lindquist E.A."/>
            <person name="Lucas S."/>
            <person name="Mayer K.F."/>
            <person name="Moreau H."/>
            <person name="Not F."/>
            <person name="Otillar R."/>
            <person name="Panaud O."/>
            <person name="Pangilinan J."/>
            <person name="Paulsen I."/>
            <person name="Piegu B."/>
            <person name="Poliakov A."/>
            <person name="Robbens S."/>
            <person name="Schmutz J."/>
            <person name="Toulza E."/>
            <person name="Wyss T."/>
            <person name="Zelensky A."/>
            <person name="Zhou K."/>
            <person name="Armbrust E.V."/>
            <person name="Bhattacharya D."/>
            <person name="Goodenough U.W."/>
            <person name="Van de Peer Y."/>
            <person name="Grigoriev I.V."/>
        </authorList>
    </citation>
    <scope>NUCLEOTIDE SEQUENCE [LARGE SCALE GENOMIC DNA]</scope>
    <source>
        <strain evidence="5 6">CCMP1545</strain>
    </source>
</reference>
<keyword evidence="3" id="KW-1133">Transmembrane helix</keyword>
<keyword evidence="1" id="KW-0106">Calcium</keyword>
<protein>
    <submittedName>
        <fullName evidence="5">Predicted protein</fullName>
    </submittedName>
</protein>
<evidence type="ECO:0000256" key="1">
    <source>
        <dbReference type="ARBA" id="ARBA00022837"/>
    </source>
</evidence>
<feature type="transmembrane region" description="Helical" evidence="3">
    <location>
        <begin position="99"/>
        <end position="120"/>
    </location>
</feature>
<feature type="compositionally biased region" description="Acidic residues" evidence="2">
    <location>
        <begin position="844"/>
        <end position="853"/>
    </location>
</feature>
<dbReference type="PROSITE" id="PS50222">
    <property type="entry name" value="EF_HAND_2"/>
    <property type="match status" value="1"/>
</dbReference>
<dbReference type="GeneID" id="9690137"/>
<dbReference type="PROSITE" id="PS00018">
    <property type="entry name" value="EF_HAND_1"/>
    <property type="match status" value="1"/>
</dbReference>
<keyword evidence="6" id="KW-1185">Reference proteome</keyword>
<feature type="compositionally biased region" description="Low complexity" evidence="2">
    <location>
        <begin position="1121"/>
        <end position="1148"/>
    </location>
</feature>
<feature type="compositionally biased region" description="Acidic residues" evidence="2">
    <location>
        <begin position="805"/>
        <end position="815"/>
    </location>
</feature>
<dbReference type="SMART" id="SM00054">
    <property type="entry name" value="EFh"/>
    <property type="match status" value="1"/>
</dbReference>
<keyword evidence="3" id="KW-0472">Membrane</keyword>
<feature type="compositionally biased region" description="Acidic residues" evidence="2">
    <location>
        <begin position="945"/>
        <end position="957"/>
    </location>
</feature>
<feature type="region of interest" description="Disordered" evidence="2">
    <location>
        <begin position="204"/>
        <end position="229"/>
    </location>
</feature>
<feature type="domain" description="EF-hand" evidence="4">
    <location>
        <begin position="1201"/>
        <end position="1236"/>
    </location>
</feature>
<dbReference type="InterPro" id="IPR018247">
    <property type="entry name" value="EF_Hand_1_Ca_BS"/>
</dbReference>
<feature type="compositionally biased region" description="Basic and acidic residues" evidence="2">
    <location>
        <begin position="204"/>
        <end position="228"/>
    </location>
</feature>
<feature type="compositionally biased region" description="Pro residues" evidence="2">
    <location>
        <begin position="1149"/>
        <end position="1178"/>
    </location>
</feature>
<dbReference type="GO" id="GO:0005509">
    <property type="term" value="F:calcium ion binding"/>
    <property type="evidence" value="ECO:0007669"/>
    <property type="project" value="InterPro"/>
</dbReference>
<accession>C1N9Y2</accession>
<feature type="compositionally biased region" description="Acidic residues" evidence="2">
    <location>
        <begin position="974"/>
        <end position="987"/>
    </location>
</feature>
<dbReference type="KEGG" id="mpp:MICPUCDRAFT_54686"/>
<feature type="region of interest" description="Disordered" evidence="2">
    <location>
        <begin position="943"/>
        <end position="1000"/>
    </location>
</feature>
<name>C1N9Y2_MICPC</name>
<evidence type="ECO:0000313" key="5">
    <source>
        <dbReference type="EMBL" id="EEH51030.1"/>
    </source>
</evidence>
<dbReference type="InterPro" id="IPR002048">
    <property type="entry name" value="EF_hand_dom"/>
</dbReference>
<gene>
    <name evidence="5" type="ORF">MICPUCDRAFT_54686</name>
</gene>
<proteinExistence type="predicted"/>
<organism evidence="6">
    <name type="scientific">Micromonas pusilla (strain CCMP1545)</name>
    <name type="common">Picoplanktonic green alga</name>
    <dbReference type="NCBI Taxonomy" id="564608"/>
    <lineage>
        <taxon>Eukaryota</taxon>
        <taxon>Viridiplantae</taxon>
        <taxon>Chlorophyta</taxon>
        <taxon>Mamiellophyceae</taxon>
        <taxon>Mamiellales</taxon>
        <taxon>Mamiellaceae</taxon>
        <taxon>Micromonas</taxon>
    </lineage>
</organism>
<sequence length="1299" mass="140144">MRTAERVAESHAVYMQQAMRAAEFRTNTMGMLLPSSKRQWMATQEKFNAADVAEEALNKARSVVYLTLIKNGTPKSTGSLEEVQQEMLERRQKRHRERLGRVAVAAAAFAVATVHANAAAAKAAEMEEEKQKHIRRVFYLALVPIRPRRRCELHSLRTFSPEEQEALDKLAFFKVITDYFSPVYFMSDEEKRRREEIRMRKQSARAEEARKRAAEEEAEQYHEREAKKTQRAWAARAAERDAMDEITAAFDDAERVVLKTLRRVAQDARAEAKALGVSLIDRPARLKEGSPSFERVFGAVKEARSRTKAALENVKSRALGEIFAAQEAGFVTETWRKQSDSRYRAFCGLLQSLLQSFEKATAAVVANPEAPAEPESHFDVGHRFSTLSAEVDIPKGLAADTMTLLMPIAKELTRDAAETREAIAVAAADQTVPLRHCLKRADDAIRASIKRALKPLCAGVKSGRAYGEVSKQARNAMFNVITGAEYEVTAALKALKPAAVYAVWATVNTSPKPAGFVVGGERMDEQIRKVRVELARYKNSLERVIASVTVALGDALCTDKNPADGEEGEGPYVDAPPAPARMLNGLLPVVRKMRRVAEGWSGLVDDVASAEAGATGGFPSTVAVDLVSVAGFARRALEAAGDDAKVVMTACACDPPPREKTDAELMEEEEGEKDPNAPRKKETIELEAKAAADGIVDAATATANKITALAASLKDAVADPTAGDDQDAEFFLDPEDAVPTPKSLADVQALTAAARALQIAMRDVFDDLAEDVRDASLVTRDAMPELPEEAAIEVGSDSGQALDEGGGESDDDDEGGGGGVIPAFGAKAKKDAKGNLVKKKKGGDDDDEEEEEEEDVVAMAKLRRARMAAQARRDLGEAAIAAMRDAETTAKEVIESAMRDAGAAMFAALDAEDTRWRRLPHPPCPGVVHLGVAAAAAAAAAAALPEEDKDVEDEWEADSVNGIGVQTDGGPREDAEEEEEEEEEEAAPSEPETLPSQKPGWRAPRDIYLLLRTYFQSRKGGLKAAVLDMDKLEKGGLSRGELRYLVVQAVPDVTIRELRHFEVEVADVRSGDCDGDGEGEAEGAVVVSLEALRDRVRSAQRAHKAARARMALGNAPPPPDAADGADGGADATAAAAAPSSVAGESEASAPPPSKKPPTKKPLPPSKGGPKPPPPPPTHRPPDVRGLDRALSALRDAFEREGDDLTARALFDRFDGDGDGLLDADEFRVLCQTLVPSFSPAETRFALAHVFERIEADPDEDIMGELAIVHLMKTSPPAHGTIPFVAFEEAIKSLGHRDEE</sequence>
<feature type="region of interest" description="Disordered" evidence="2">
    <location>
        <begin position="656"/>
        <end position="680"/>
    </location>
</feature>
<feature type="region of interest" description="Disordered" evidence="2">
    <location>
        <begin position="1098"/>
        <end position="1184"/>
    </location>
</feature>
<dbReference type="RefSeq" id="XP_003064696.1">
    <property type="nucleotide sequence ID" value="XM_003064650.1"/>
</dbReference>
<evidence type="ECO:0000313" key="6">
    <source>
        <dbReference type="Proteomes" id="UP000001876"/>
    </source>
</evidence>
<feature type="region of interest" description="Disordered" evidence="2">
    <location>
        <begin position="784"/>
        <end position="853"/>
    </location>
</feature>
<dbReference type="Gene3D" id="1.10.238.10">
    <property type="entry name" value="EF-hand"/>
    <property type="match status" value="1"/>
</dbReference>
<dbReference type="Proteomes" id="UP000001876">
    <property type="component" value="Unassembled WGS sequence"/>
</dbReference>
<keyword evidence="3" id="KW-0812">Transmembrane</keyword>
<dbReference type="InterPro" id="IPR011992">
    <property type="entry name" value="EF-hand-dom_pair"/>
</dbReference>
<evidence type="ECO:0000256" key="2">
    <source>
        <dbReference type="SAM" id="MobiDB-lite"/>
    </source>
</evidence>
<dbReference type="EMBL" id="GG663752">
    <property type="protein sequence ID" value="EEH51030.1"/>
    <property type="molecule type" value="Genomic_DNA"/>
</dbReference>
<dbReference type="SUPFAM" id="SSF47473">
    <property type="entry name" value="EF-hand"/>
    <property type="match status" value="1"/>
</dbReference>
<feature type="compositionally biased region" description="Basic residues" evidence="2">
    <location>
        <begin position="1098"/>
        <end position="1107"/>
    </location>
</feature>